<gene>
    <name evidence="1" type="ORF">Vadar_034236</name>
</gene>
<sequence length="480" mass="52607">MDFDSHFPVLSNPSSFIASSSVSSLPVLATGLFDGSGPNPCAIVAPGGSVDNFSDRLERITVENKDHLIIDESDGTTACQIKTLNVEIQLLRKKLEAKSASGVPHNNVTAVHHQPSWTEGAKQQVWVAKPVVEAVELGSSVVLVGDIGDTGLVFSPIVIPKEGANPLSTIDEGKSKIPVASLCAIGGHAGTSPVFVLQSRNSFAALALDGGVEEKDGEAEVEDLLSDVPEVLVSIPVPVPVAKKGRGREAKLRIENLPTTVKHCFPSHWSLLHNATPNTAARIVIAWDAQTLQVSLTHSSSQLIVVKVFSQDQRLFYVSFVYGQNLMVERKNLWVAMKTLFPIIGDVPWIQLGDFNVVRRMSERLDGFDTNAATEFNKCLDYVETIFLAPGISDHCSMLVNMLPDVPRKKPFKFFSFWMKHAQFRGEVQTSWALPITGPAWSILCSKLQRLKPVLRAFNKRFFSQIGERVLQARQELTHV</sequence>
<evidence type="ECO:0000313" key="2">
    <source>
        <dbReference type="Proteomes" id="UP000828048"/>
    </source>
</evidence>
<name>A0ACB7ZFX4_9ERIC</name>
<organism evidence="1 2">
    <name type="scientific">Vaccinium darrowii</name>
    <dbReference type="NCBI Taxonomy" id="229202"/>
    <lineage>
        <taxon>Eukaryota</taxon>
        <taxon>Viridiplantae</taxon>
        <taxon>Streptophyta</taxon>
        <taxon>Embryophyta</taxon>
        <taxon>Tracheophyta</taxon>
        <taxon>Spermatophyta</taxon>
        <taxon>Magnoliopsida</taxon>
        <taxon>eudicotyledons</taxon>
        <taxon>Gunneridae</taxon>
        <taxon>Pentapetalae</taxon>
        <taxon>asterids</taxon>
        <taxon>Ericales</taxon>
        <taxon>Ericaceae</taxon>
        <taxon>Vaccinioideae</taxon>
        <taxon>Vaccinieae</taxon>
        <taxon>Vaccinium</taxon>
    </lineage>
</organism>
<dbReference type="Proteomes" id="UP000828048">
    <property type="component" value="Chromosome 12"/>
</dbReference>
<reference evidence="1 2" key="1">
    <citation type="journal article" date="2021" name="Hortic Res">
        <title>High-quality reference genome and annotation aids understanding of berry development for evergreen blueberry (Vaccinium darrowii).</title>
        <authorList>
            <person name="Yu J."/>
            <person name="Hulse-Kemp A.M."/>
            <person name="Babiker E."/>
            <person name="Staton M."/>
        </authorList>
    </citation>
    <scope>NUCLEOTIDE SEQUENCE [LARGE SCALE GENOMIC DNA]</scope>
    <source>
        <strain evidence="2">cv. NJ 8807/NJ 8810</strain>
        <tissue evidence="1">Young leaf</tissue>
    </source>
</reference>
<keyword evidence="2" id="KW-1185">Reference proteome</keyword>
<accession>A0ACB7ZFX4</accession>
<dbReference type="EMBL" id="CM037162">
    <property type="protein sequence ID" value="KAH7864818.1"/>
    <property type="molecule type" value="Genomic_DNA"/>
</dbReference>
<protein>
    <submittedName>
        <fullName evidence="1">Uncharacterized protein</fullName>
    </submittedName>
</protein>
<proteinExistence type="predicted"/>
<comment type="caution">
    <text evidence="1">The sequence shown here is derived from an EMBL/GenBank/DDBJ whole genome shotgun (WGS) entry which is preliminary data.</text>
</comment>
<evidence type="ECO:0000313" key="1">
    <source>
        <dbReference type="EMBL" id="KAH7864818.1"/>
    </source>
</evidence>